<gene>
    <name evidence="1" type="ORF">OWV82_019989</name>
</gene>
<name>A0ACC1X4S2_MELAZ</name>
<evidence type="ECO:0000313" key="1">
    <source>
        <dbReference type="EMBL" id="KAJ4706322.1"/>
    </source>
</evidence>
<accession>A0ACC1X4S2</accession>
<sequence>MEFELNDIFSVPQGRSCCMRPGWMYDLNFGYGLDVIEEDAMNEKFCIQVLRIMITKANAEIDELEKDLVFLQSELAWAEYDEWSEICCNTLRKKFDCLYVTVTNVNNKDKDDVEVSLLMHKKPAENVHEIVKALLDDYFQEKDKQVLDVPVLDSSSPPGHAAELLQESTKFSNSDSYAIVKEEIQEPSITPKENGVILNTSLMLQEKKANYSATVKLVNGAVKDYSPQSLKEEAVHDDNMNELGSFDLKSTGKEEINAPGFSFKDEKKFHNLSLKSPDKRRNNQDMVKVQPAGIMFKYLSRNSLKRVASHSKKKKILSTSDKKIVSERVEENSSMSGADVIGSDSSSKPMGKSENLGEIVKPVNAVMKDSDSNACRQETGLDKGITTTWNSELKVGGNEEVSTCQTTSTIGAEISESSSNPEGKGTPGKADKPPTIILQNISNDALSQSTGLSEKNNNSDSRLATSSQAKGGNSDISLDASKHMSSLSGRRNNSDSCLAISRKEKGGNSDGNPDALQHATDPSERRSNSDSALPTVRQFKVGKCEVSPASERTTGLNQRKNHSDSTLGASRQAKGQYRDMDQKLCDFAQKSARKRHSKESNFTRTDKIDSSHSSSEVEGKKRPFQLNVKFEKTGLIDAEHAALTSFVELQDDKDAANAQPDEGKVQPEKVKMAETAANNEKFDLDSSVKPQKQKAKRKIASNPTSVKGPGFLSIELVSGSSLISKAKRQWKSGLGSDSSSNQCLDREAMKKITDHQCEAEEASAALDDSHILISQPQKKRKKNSSLPILVEIKGSTLETDFSISHSRPNDSAGTNGAIQLS</sequence>
<protein>
    <submittedName>
        <fullName evidence="1">Nucleic acid-binding, OB-fold containing protein</fullName>
    </submittedName>
</protein>
<keyword evidence="2" id="KW-1185">Reference proteome</keyword>
<organism evidence="1 2">
    <name type="scientific">Melia azedarach</name>
    <name type="common">Chinaberry tree</name>
    <dbReference type="NCBI Taxonomy" id="155640"/>
    <lineage>
        <taxon>Eukaryota</taxon>
        <taxon>Viridiplantae</taxon>
        <taxon>Streptophyta</taxon>
        <taxon>Embryophyta</taxon>
        <taxon>Tracheophyta</taxon>
        <taxon>Spermatophyta</taxon>
        <taxon>Magnoliopsida</taxon>
        <taxon>eudicotyledons</taxon>
        <taxon>Gunneridae</taxon>
        <taxon>Pentapetalae</taxon>
        <taxon>rosids</taxon>
        <taxon>malvids</taxon>
        <taxon>Sapindales</taxon>
        <taxon>Meliaceae</taxon>
        <taxon>Melia</taxon>
    </lineage>
</organism>
<dbReference type="EMBL" id="CM051404">
    <property type="protein sequence ID" value="KAJ4706322.1"/>
    <property type="molecule type" value="Genomic_DNA"/>
</dbReference>
<dbReference type="Proteomes" id="UP001164539">
    <property type="component" value="Chromosome 11"/>
</dbReference>
<proteinExistence type="predicted"/>
<comment type="caution">
    <text evidence="1">The sequence shown here is derived from an EMBL/GenBank/DDBJ whole genome shotgun (WGS) entry which is preliminary data.</text>
</comment>
<reference evidence="1 2" key="1">
    <citation type="journal article" date="2023" name="Science">
        <title>Complex scaffold remodeling in plant triterpene biosynthesis.</title>
        <authorList>
            <person name="De La Pena R."/>
            <person name="Hodgson H."/>
            <person name="Liu J.C."/>
            <person name="Stephenson M.J."/>
            <person name="Martin A.C."/>
            <person name="Owen C."/>
            <person name="Harkess A."/>
            <person name="Leebens-Mack J."/>
            <person name="Jimenez L.E."/>
            <person name="Osbourn A."/>
            <person name="Sattely E.S."/>
        </authorList>
    </citation>
    <scope>NUCLEOTIDE SEQUENCE [LARGE SCALE GENOMIC DNA]</scope>
    <source>
        <strain evidence="2">cv. JPN11</strain>
        <tissue evidence="1">Leaf</tissue>
    </source>
</reference>
<evidence type="ECO:0000313" key="2">
    <source>
        <dbReference type="Proteomes" id="UP001164539"/>
    </source>
</evidence>